<dbReference type="RefSeq" id="WP_184726407.1">
    <property type="nucleotide sequence ID" value="NZ_JACHIW010000001.1"/>
</dbReference>
<reference evidence="1 2" key="1">
    <citation type="submission" date="2020-08" db="EMBL/GenBank/DDBJ databases">
        <title>Sequencing the genomes of 1000 actinobacteria strains.</title>
        <authorList>
            <person name="Klenk H.-P."/>
        </authorList>
    </citation>
    <scope>NUCLEOTIDE SEQUENCE [LARGE SCALE GENOMIC DNA]</scope>
    <source>
        <strain evidence="1 2">DSM 45584</strain>
    </source>
</reference>
<protein>
    <submittedName>
        <fullName evidence="1">Uncharacterized protein</fullName>
    </submittedName>
</protein>
<keyword evidence="2" id="KW-1185">Reference proteome</keyword>
<evidence type="ECO:0000313" key="2">
    <source>
        <dbReference type="Proteomes" id="UP000584374"/>
    </source>
</evidence>
<name>A0A840Q962_9PSEU</name>
<evidence type="ECO:0000313" key="1">
    <source>
        <dbReference type="EMBL" id="MBB5154985.1"/>
    </source>
</evidence>
<dbReference type="Proteomes" id="UP000584374">
    <property type="component" value="Unassembled WGS sequence"/>
</dbReference>
<organism evidence="1 2">
    <name type="scientific">Saccharopolyspora phatthalungensis</name>
    <dbReference type="NCBI Taxonomy" id="664693"/>
    <lineage>
        <taxon>Bacteria</taxon>
        <taxon>Bacillati</taxon>
        <taxon>Actinomycetota</taxon>
        <taxon>Actinomycetes</taxon>
        <taxon>Pseudonocardiales</taxon>
        <taxon>Pseudonocardiaceae</taxon>
        <taxon>Saccharopolyspora</taxon>
    </lineage>
</organism>
<proteinExistence type="predicted"/>
<gene>
    <name evidence="1" type="ORF">BJ970_002519</name>
</gene>
<comment type="caution">
    <text evidence="1">The sequence shown here is derived from an EMBL/GenBank/DDBJ whole genome shotgun (WGS) entry which is preliminary data.</text>
</comment>
<sequence length="273" mass="29326">MAEHTCVTGCGRPTQDMLCSGCLGELTAALRELVDDGQGGRGLIAELGVTLSRQHVMASGAGVVAHSATQPMPFHAAASEMSWVLANTISTWARDVHECNPHLLPPAGSTAGTVAWLLGLPGLLALHPAADELHDEITHVVARVRRVIDRPPDRIYAGPCDAQVEGEKCPDHLYARPGVSRVACGSCGTEHDVDERRNWMIGYAADLRVTATVALGWARLLLDKTIPRGTWDSWVSRGRIVAHGTDARGRPVFRFGDVRDLAVTYVSKPRHAA</sequence>
<accession>A0A840Q962</accession>
<dbReference type="EMBL" id="JACHIW010000001">
    <property type="protein sequence ID" value="MBB5154985.1"/>
    <property type="molecule type" value="Genomic_DNA"/>
</dbReference>
<dbReference type="AlphaFoldDB" id="A0A840Q962"/>